<evidence type="ECO:0000313" key="2">
    <source>
        <dbReference type="EMBL" id="HJF08518.1"/>
    </source>
</evidence>
<feature type="transmembrane region" description="Helical" evidence="1">
    <location>
        <begin position="37"/>
        <end position="58"/>
    </location>
</feature>
<sequence length="236" mass="27105">MDDYDLEAVFTPAVVNILILDFVFACALLPITENTEWWRTAIAIVAPLAASVVLFRFAMHLFREAARTTIESILYGKDRLRFPTTSMLLYNDRSISKVMKKRIREDLMAQYKITLCTKAQEDADEMEARRTAKDAVALIRKTVANKKDAMTYRKLIRYGMFRNFLGGALFCFPISVICWAIAPQLTKDSNTVIITALMIYFILITVDYFLTRSAAVDYAETLITTFDKIRHNETYD</sequence>
<gene>
    <name evidence="2" type="ORF">K8U81_10090</name>
</gene>
<feature type="transmembrane region" description="Helical" evidence="1">
    <location>
        <begin position="163"/>
        <end position="185"/>
    </location>
</feature>
<dbReference type="AlphaFoldDB" id="A0A921FFA9"/>
<proteinExistence type="predicted"/>
<organism evidence="2 3">
    <name type="scientific">Phocaeicola coprocola</name>
    <dbReference type="NCBI Taxonomy" id="310298"/>
    <lineage>
        <taxon>Bacteria</taxon>
        <taxon>Pseudomonadati</taxon>
        <taxon>Bacteroidota</taxon>
        <taxon>Bacteroidia</taxon>
        <taxon>Bacteroidales</taxon>
        <taxon>Bacteroidaceae</taxon>
        <taxon>Phocaeicola</taxon>
    </lineage>
</organism>
<keyword evidence="1" id="KW-0812">Transmembrane</keyword>
<accession>A0A921FFA9</accession>
<comment type="caution">
    <text evidence="2">The sequence shown here is derived from an EMBL/GenBank/DDBJ whole genome shotgun (WGS) entry which is preliminary data.</text>
</comment>
<keyword evidence="1" id="KW-1133">Transmembrane helix</keyword>
<feature type="transmembrane region" description="Helical" evidence="1">
    <location>
        <begin position="191"/>
        <end position="210"/>
    </location>
</feature>
<name>A0A921FFA9_9BACT</name>
<dbReference type="EMBL" id="DYXD01000225">
    <property type="protein sequence ID" value="HJF08518.1"/>
    <property type="molecule type" value="Genomic_DNA"/>
</dbReference>
<dbReference type="Proteomes" id="UP000718012">
    <property type="component" value="Unassembled WGS sequence"/>
</dbReference>
<protein>
    <submittedName>
        <fullName evidence="2">Uncharacterized protein</fullName>
    </submittedName>
</protein>
<evidence type="ECO:0000313" key="3">
    <source>
        <dbReference type="Proteomes" id="UP000718012"/>
    </source>
</evidence>
<keyword evidence="1" id="KW-0472">Membrane</keyword>
<reference evidence="2" key="2">
    <citation type="submission" date="2021-09" db="EMBL/GenBank/DDBJ databases">
        <authorList>
            <person name="Gilroy R."/>
        </authorList>
    </citation>
    <scope>NUCLEOTIDE SEQUENCE</scope>
    <source>
        <strain evidence="2">CHK165-8395</strain>
    </source>
</reference>
<evidence type="ECO:0000256" key="1">
    <source>
        <dbReference type="SAM" id="Phobius"/>
    </source>
</evidence>
<reference evidence="2" key="1">
    <citation type="journal article" date="2021" name="PeerJ">
        <title>Extensive microbial diversity within the chicken gut microbiome revealed by metagenomics and culture.</title>
        <authorList>
            <person name="Gilroy R."/>
            <person name="Ravi A."/>
            <person name="Getino M."/>
            <person name="Pursley I."/>
            <person name="Horton D.L."/>
            <person name="Alikhan N.F."/>
            <person name="Baker D."/>
            <person name="Gharbi K."/>
            <person name="Hall N."/>
            <person name="Watson M."/>
            <person name="Adriaenssens E.M."/>
            <person name="Foster-Nyarko E."/>
            <person name="Jarju S."/>
            <person name="Secka A."/>
            <person name="Antonio M."/>
            <person name="Oren A."/>
            <person name="Chaudhuri R.R."/>
            <person name="La Ragione R."/>
            <person name="Hildebrand F."/>
            <person name="Pallen M.J."/>
        </authorList>
    </citation>
    <scope>NUCLEOTIDE SEQUENCE</scope>
    <source>
        <strain evidence="2">CHK165-8395</strain>
    </source>
</reference>
<feature type="transmembrane region" description="Helical" evidence="1">
    <location>
        <begin position="9"/>
        <end position="31"/>
    </location>
</feature>